<feature type="chain" id="PRO_5015626328" description="Peptidase S54 rhomboid domain-containing protein" evidence="1">
    <location>
        <begin position="21"/>
        <end position="78"/>
    </location>
</feature>
<sequence length="78" mass="8231">MAYALFTWILMTHVEFGGWAHWGYNAAVNLVAVKTLDNNGSGATSRAVAGINWVVSAATANGGRSVLVAGFRGRYSAQ</sequence>
<accession>A0A2T6ZYV6</accession>
<dbReference type="InterPro" id="IPR036852">
    <property type="entry name" value="Peptidase_S8/S53_dom_sf"/>
</dbReference>
<comment type="caution">
    <text evidence="2">The sequence shown here is derived from an EMBL/GenBank/DDBJ whole genome shotgun (WGS) entry which is preliminary data.</text>
</comment>
<proteinExistence type="predicted"/>
<protein>
    <recommendedName>
        <fullName evidence="4">Peptidase S54 rhomboid domain-containing protein</fullName>
    </recommendedName>
</protein>
<evidence type="ECO:0000313" key="2">
    <source>
        <dbReference type="EMBL" id="PUU80615.1"/>
    </source>
</evidence>
<dbReference type="SUPFAM" id="SSF52743">
    <property type="entry name" value="Subtilisin-like"/>
    <property type="match status" value="1"/>
</dbReference>
<dbReference type="GO" id="GO:0004252">
    <property type="term" value="F:serine-type endopeptidase activity"/>
    <property type="evidence" value="ECO:0007669"/>
    <property type="project" value="InterPro"/>
</dbReference>
<evidence type="ECO:0008006" key="4">
    <source>
        <dbReference type="Google" id="ProtNLM"/>
    </source>
</evidence>
<name>A0A2T6ZYV6_TUBBO</name>
<reference evidence="2 3" key="1">
    <citation type="submission" date="2017-04" db="EMBL/GenBank/DDBJ databases">
        <title>Draft genome sequence of Tuber borchii Vittad., a whitish edible truffle.</title>
        <authorList>
            <consortium name="DOE Joint Genome Institute"/>
            <person name="Murat C."/>
            <person name="Kuo A."/>
            <person name="Barry K.W."/>
            <person name="Clum A."/>
            <person name="Dockter R.B."/>
            <person name="Fauchery L."/>
            <person name="Iotti M."/>
            <person name="Kohler A."/>
            <person name="Labutti K."/>
            <person name="Lindquist E.A."/>
            <person name="Lipzen A."/>
            <person name="Ohm R.A."/>
            <person name="Wang M."/>
            <person name="Grigoriev I.V."/>
            <person name="Zambonelli A."/>
            <person name="Martin F.M."/>
        </authorList>
    </citation>
    <scope>NUCLEOTIDE SEQUENCE [LARGE SCALE GENOMIC DNA]</scope>
    <source>
        <strain evidence="2 3">Tbo3840</strain>
    </source>
</reference>
<evidence type="ECO:0000256" key="1">
    <source>
        <dbReference type="SAM" id="SignalP"/>
    </source>
</evidence>
<evidence type="ECO:0000313" key="3">
    <source>
        <dbReference type="Proteomes" id="UP000244722"/>
    </source>
</evidence>
<organism evidence="2 3">
    <name type="scientific">Tuber borchii</name>
    <name type="common">White truffle</name>
    <dbReference type="NCBI Taxonomy" id="42251"/>
    <lineage>
        <taxon>Eukaryota</taxon>
        <taxon>Fungi</taxon>
        <taxon>Dikarya</taxon>
        <taxon>Ascomycota</taxon>
        <taxon>Pezizomycotina</taxon>
        <taxon>Pezizomycetes</taxon>
        <taxon>Pezizales</taxon>
        <taxon>Tuberaceae</taxon>
        <taxon>Tuber</taxon>
    </lineage>
</organism>
<dbReference type="Proteomes" id="UP000244722">
    <property type="component" value="Unassembled WGS sequence"/>
</dbReference>
<feature type="signal peptide" evidence="1">
    <location>
        <begin position="1"/>
        <end position="20"/>
    </location>
</feature>
<gene>
    <name evidence="2" type="ORF">B9Z19DRAFT_1123311</name>
</gene>
<dbReference type="GO" id="GO:0006508">
    <property type="term" value="P:proteolysis"/>
    <property type="evidence" value="ECO:0007669"/>
    <property type="project" value="InterPro"/>
</dbReference>
<keyword evidence="3" id="KW-1185">Reference proteome</keyword>
<dbReference type="OrthoDB" id="206201at2759"/>
<dbReference type="AlphaFoldDB" id="A0A2T6ZYV6"/>
<dbReference type="EMBL" id="NESQ01000061">
    <property type="protein sequence ID" value="PUU80615.1"/>
    <property type="molecule type" value="Genomic_DNA"/>
</dbReference>
<keyword evidence="1" id="KW-0732">Signal</keyword>